<sequence length="139" mass="15831">MNEKLKTIKIIHLAICAGTILAYFMIGELYSLDNLKMPTIDSTSIVYLAIPIIAFFLSNFLFKSQLKNIDPKLSLEDKFGAYQTASLVRWAVLEGAAFIILFYNIDYLIFGILIIIYLVLLVPTEDRIKRDLDSLYLGK</sequence>
<feature type="transmembrane region" description="Helical" evidence="1">
    <location>
        <begin position="44"/>
        <end position="62"/>
    </location>
</feature>
<gene>
    <name evidence="2" type="ORF">SAMN04488111_2350</name>
</gene>
<protein>
    <submittedName>
        <fullName evidence="2">Uncharacterized protein</fullName>
    </submittedName>
</protein>
<dbReference type="RefSeq" id="WP_089378648.1">
    <property type="nucleotide sequence ID" value="NZ_FZNX01000004.1"/>
</dbReference>
<feature type="transmembrane region" description="Helical" evidence="1">
    <location>
        <begin position="12"/>
        <end position="32"/>
    </location>
</feature>
<keyword evidence="1" id="KW-0472">Membrane</keyword>
<dbReference type="Proteomes" id="UP000198412">
    <property type="component" value="Unassembled WGS sequence"/>
</dbReference>
<name>A0A238Y8U5_9FLAO</name>
<reference evidence="3" key="1">
    <citation type="submission" date="2017-06" db="EMBL/GenBank/DDBJ databases">
        <authorList>
            <person name="Varghese N."/>
            <person name="Submissions S."/>
        </authorList>
    </citation>
    <scope>NUCLEOTIDE SEQUENCE [LARGE SCALE GENOMIC DNA]</scope>
    <source>
        <strain evidence="3">DSM 27993</strain>
    </source>
</reference>
<keyword evidence="1" id="KW-0812">Transmembrane</keyword>
<evidence type="ECO:0000313" key="2">
    <source>
        <dbReference type="EMBL" id="SNR67063.1"/>
    </source>
</evidence>
<evidence type="ECO:0000256" key="1">
    <source>
        <dbReference type="SAM" id="Phobius"/>
    </source>
</evidence>
<feature type="transmembrane region" description="Helical" evidence="1">
    <location>
        <begin position="107"/>
        <end position="124"/>
    </location>
</feature>
<dbReference type="AlphaFoldDB" id="A0A238Y8U5"/>
<dbReference type="OrthoDB" id="1121914at2"/>
<keyword evidence="3" id="KW-1185">Reference proteome</keyword>
<dbReference type="EMBL" id="FZNX01000004">
    <property type="protein sequence ID" value="SNR67063.1"/>
    <property type="molecule type" value="Genomic_DNA"/>
</dbReference>
<keyword evidence="1" id="KW-1133">Transmembrane helix</keyword>
<accession>A0A238Y8U5</accession>
<evidence type="ECO:0000313" key="3">
    <source>
        <dbReference type="Proteomes" id="UP000198412"/>
    </source>
</evidence>
<organism evidence="2 3">
    <name type="scientific">Lutibacter flavus</name>
    <dbReference type="NCBI Taxonomy" id="691689"/>
    <lineage>
        <taxon>Bacteria</taxon>
        <taxon>Pseudomonadati</taxon>
        <taxon>Bacteroidota</taxon>
        <taxon>Flavobacteriia</taxon>
        <taxon>Flavobacteriales</taxon>
        <taxon>Flavobacteriaceae</taxon>
        <taxon>Lutibacter</taxon>
    </lineage>
</organism>
<proteinExistence type="predicted"/>